<reference evidence="1 2" key="1">
    <citation type="submission" date="2021-08" db="EMBL/GenBank/DDBJ databases">
        <authorList>
            <person name="Peeters C."/>
        </authorList>
    </citation>
    <scope>NUCLEOTIDE SEQUENCE [LARGE SCALE GENOMIC DNA]</scope>
    <source>
        <strain evidence="1 2">LMG 23994</strain>
    </source>
</reference>
<organism evidence="1 2">
    <name type="scientific">Cupriavidus pinatubonensis</name>
    <dbReference type="NCBI Taxonomy" id="248026"/>
    <lineage>
        <taxon>Bacteria</taxon>
        <taxon>Pseudomonadati</taxon>
        <taxon>Pseudomonadota</taxon>
        <taxon>Betaproteobacteria</taxon>
        <taxon>Burkholderiales</taxon>
        <taxon>Burkholderiaceae</taxon>
        <taxon>Cupriavidus</taxon>
    </lineage>
</organism>
<proteinExistence type="predicted"/>
<protein>
    <submittedName>
        <fullName evidence="1">Uncharacterized protein</fullName>
    </submittedName>
</protein>
<gene>
    <name evidence="1" type="ORF">LMG23994_05857</name>
</gene>
<dbReference type="RefSeq" id="WP_224009036.1">
    <property type="nucleotide sequence ID" value="NZ_CAJZAF010000044.1"/>
</dbReference>
<accession>A0ABM8XZ98</accession>
<dbReference type="Proteomes" id="UP000701702">
    <property type="component" value="Unassembled WGS sequence"/>
</dbReference>
<keyword evidence="2" id="KW-1185">Reference proteome</keyword>
<evidence type="ECO:0000313" key="2">
    <source>
        <dbReference type="Proteomes" id="UP000701702"/>
    </source>
</evidence>
<evidence type="ECO:0000313" key="1">
    <source>
        <dbReference type="EMBL" id="CAG9185729.1"/>
    </source>
</evidence>
<name>A0ABM8XZ98_9BURK</name>
<dbReference type="EMBL" id="CAJZAF010000044">
    <property type="protein sequence ID" value="CAG9185729.1"/>
    <property type="molecule type" value="Genomic_DNA"/>
</dbReference>
<comment type="caution">
    <text evidence="1">The sequence shown here is derived from an EMBL/GenBank/DDBJ whole genome shotgun (WGS) entry which is preliminary data.</text>
</comment>
<sequence length="66" mass="7192">MQEKQKSVAMYPLATIDARTQLGGRVTRVSSLAEIYVKGVALFGDVVPGLFDPTRTPGKWAETSHD</sequence>